<feature type="domain" description="ATP-sulfurylase PUA-like" evidence="11">
    <location>
        <begin position="4"/>
        <end position="93"/>
    </location>
</feature>
<dbReference type="Pfam" id="PF01583">
    <property type="entry name" value="APS_kinase"/>
    <property type="match status" value="1"/>
</dbReference>
<evidence type="ECO:0000313" key="13">
    <source>
        <dbReference type="Proteomes" id="UP000587527"/>
    </source>
</evidence>
<dbReference type="NCBIfam" id="TIGR00455">
    <property type="entry name" value="apsK"/>
    <property type="match status" value="1"/>
</dbReference>
<dbReference type="HAMAP" id="MF_00065">
    <property type="entry name" value="Adenylyl_sulf_kinase"/>
    <property type="match status" value="1"/>
</dbReference>
<keyword evidence="8" id="KW-0418">Kinase</keyword>
<evidence type="ECO:0000256" key="6">
    <source>
        <dbReference type="ARBA" id="ARBA00022741"/>
    </source>
</evidence>
<evidence type="ECO:0000256" key="4">
    <source>
        <dbReference type="ARBA" id="ARBA00012121"/>
    </source>
</evidence>
<evidence type="ECO:0000256" key="5">
    <source>
        <dbReference type="ARBA" id="ARBA00022679"/>
    </source>
</evidence>
<dbReference type="GO" id="GO:0004781">
    <property type="term" value="F:sulfate adenylyltransferase (ATP) activity"/>
    <property type="evidence" value="ECO:0007669"/>
    <property type="project" value="InterPro"/>
</dbReference>
<dbReference type="InterPro" id="IPR027417">
    <property type="entry name" value="P-loop_NTPase"/>
</dbReference>
<evidence type="ECO:0000259" key="9">
    <source>
        <dbReference type="Pfam" id="PF01583"/>
    </source>
</evidence>
<dbReference type="GO" id="GO:0019379">
    <property type="term" value="P:sulfate assimilation, phosphoadenylyl sulfate reduction by phosphoadenylyl-sulfate reductase (thioredoxin)"/>
    <property type="evidence" value="ECO:0007669"/>
    <property type="project" value="TreeGrafter"/>
</dbReference>
<dbReference type="UniPathway" id="UPA00140">
    <property type="reaction ID" value="UER00205"/>
</dbReference>
<comment type="catalytic activity">
    <reaction evidence="1 8">
        <text>adenosine 5'-phosphosulfate + ATP = 3'-phosphoadenylyl sulfate + ADP + H(+)</text>
        <dbReference type="Rhea" id="RHEA:24152"/>
        <dbReference type="ChEBI" id="CHEBI:15378"/>
        <dbReference type="ChEBI" id="CHEBI:30616"/>
        <dbReference type="ChEBI" id="CHEBI:58243"/>
        <dbReference type="ChEBI" id="CHEBI:58339"/>
        <dbReference type="ChEBI" id="CHEBI:456216"/>
        <dbReference type="EC" id="2.7.1.25"/>
    </reaction>
</comment>
<dbReference type="Gene3D" id="3.40.50.300">
    <property type="entry name" value="P-loop containing nucleotide triphosphate hydrolases"/>
    <property type="match status" value="1"/>
</dbReference>
<proteinExistence type="inferred from homology"/>
<dbReference type="GO" id="GO:0070814">
    <property type="term" value="P:hydrogen sulfide biosynthetic process"/>
    <property type="evidence" value="ECO:0007669"/>
    <property type="project" value="UniProtKB-UniRule"/>
</dbReference>
<dbReference type="EC" id="2.7.1.25" evidence="4 8"/>
<dbReference type="Gene3D" id="3.40.50.620">
    <property type="entry name" value="HUPs"/>
    <property type="match status" value="1"/>
</dbReference>
<keyword evidence="13" id="KW-1185">Reference proteome</keyword>
<dbReference type="InterPro" id="IPR025980">
    <property type="entry name" value="ATP-Sase_PUA-like_dom"/>
</dbReference>
<dbReference type="AlphaFoldDB" id="A0A841BVW7"/>
<comment type="similarity">
    <text evidence="8">Belongs to the APS kinase family.</text>
</comment>
<dbReference type="InterPro" id="IPR059117">
    <property type="entry name" value="APS_kinase_dom"/>
</dbReference>
<dbReference type="InterPro" id="IPR015947">
    <property type="entry name" value="PUA-like_sf"/>
</dbReference>
<feature type="domain" description="Sulphate adenylyltransferase catalytic" evidence="10">
    <location>
        <begin position="127"/>
        <end position="231"/>
    </location>
</feature>
<dbReference type="Proteomes" id="UP000587527">
    <property type="component" value="Unassembled WGS sequence"/>
</dbReference>
<dbReference type="PANTHER" id="PTHR42700:SF1">
    <property type="entry name" value="SULFATE ADENYLYLTRANSFERASE"/>
    <property type="match status" value="1"/>
</dbReference>
<sequence>MTEVPTHTPSAVELADLELLLAGALAPLTGFLGQSDLSSMSRTGKLADGTTWSVPVTLTVPSGLAEHAELILTDPEGAPLATVTVTERWPVREGRVGIAGPVRRTGDGGRPPFARLHRPAADVRGSLGGDRVVGFFADRVMHRPQIAQVVQAARSLAADAVVLIPVGTAGPDGLAPEALIRCILAANDRLNGATIVAVPLPHRGNEIHDALLRSRVAAAYGVTHLLAAGDMLTGGGPRVIVSREFAYDARDGQWRWRDDVPDRFQRDPLTSDEINDMLDDGVTLPEWHTPPAVARELARARPSRRHRGLVVFFTGLSGSGKSTIAHAVADEIRESGTRSVTLLDGDVVRRELSAGLTFSKADRDLNIRRIGWVAAEVGRHGGIAICCPIAPYAGARATARAMARSAGADFLLVHVSTPLEVCEARDRKGLYAKARAGLITGMTGIDDPYEVPTDAELRIDTSTGTIDDGVKVVLNSLIHGGWLPA</sequence>
<dbReference type="SUPFAM" id="SSF88697">
    <property type="entry name" value="PUA domain-like"/>
    <property type="match status" value="1"/>
</dbReference>
<dbReference type="InterPro" id="IPR014729">
    <property type="entry name" value="Rossmann-like_a/b/a_fold"/>
</dbReference>
<dbReference type="EMBL" id="JACHMN010000002">
    <property type="protein sequence ID" value="MBB5871608.1"/>
    <property type="molecule type" value="Genomic_DNA"/>
</dbReference>
<dbReference type="InterPro" id="IPR024951">
    <property type="entry name" value="Sulfurylase_cat_dom"/>
</dbReference>
<evidence type="ECO:0000256" key="3">
    <source>
        <dbReference type="ARBA" id="ARBA00004806"/>
    </source>
</evidence>
<keyword evidence="7 8" id="KW-0067">ATP-binding</keyword>
<evidence type="ECO:0000256" key="2">
    <source>
        <dbReference type="ARBA" id="ARBA00002632"/>
    </source>
</evidence>
<dbReference type="GO" id="GO:0005524">
    <property type="term" value="F:ATP binding"/>
    <property type="evidence" value="ECO:0007669"/>
    <property type="project" value="UniProtKB-UniRule"/>
</dbReference>
<dbReference type="FunFam" id="3.40.50.300:FF:000802">
    <property type="entry name" value="Sulfate adenylyltransferase"/>
    <property type="match status" value="1"/>
</dbReference>
<dbReference type="SUPFAM" id="SSF52540">
    <property type="entry name" value="P-loop containing nucleoside triphosphate hydrolases"/>
    <property type="match status" value="1"/>
</dbReference>
<dbReference type="Gene3D" id="3.10.400.10">
    <property type="entry name" value="Sulfate adenylyltransferase"/>
    <property type="match status" value="1"/>
</dbReference>
<evidence type="ECO:0000256" key="7">
    <source>
        <dbReference type="ARBA" id="ARBA00022840"/>
    </source>
</evidence>
<dbReference type="InterPro" id="IPR002891">
    <property type="entry name" value="APS"/>
</dbReference>
<dbReference type="GO" id="GO:0010134">
    <property type="term" value="P:sulfate assimilation via adenylyl sulfate reduction"/>
    <property type="evidence" value="ECO:0007669"/>
    <property type="project" value="TreeGrafter"/>
</dbReference>
<feature type="domain" description="APS kinase" evidence="9">
    <location>
        <begin position="307"/>
        <end position="460"/>
    </location>
</feature>
<evidence type="ECO:0000313" key="12">
    <source>
        <dbReference type="EMBL" id="MBB5871608.1"/>
    </source>
</evidence>
<dbReference type="InterPro" id="IPR050512">
    <property type="entry name" value="Sulf_AdTrans/APS_kinase"/>
</dbReference>
<dbReference type="CDD" id="cd02027">
    <property type="entry name" value="APSK"/>
    <property type="match status" value="1"/>
</dbReference>
<evidence type="ECO:0000256" key="1">
    <source>
        <dbReference type="ARBA" id="ARBA00001823"/>
    </source>
</evidence>
<evidence type="ECO:0000256" key="8">
    <source>
        <dbReference type="HAMAP-Rule" id="MF_00065"/>
    </source>
</evidence>
<comment type="caution">
    <text evidence="12">The sequence shown here is derived from an EMBL/GenBank/DDBJ whole genome shotgun (WGS) entry which is preliminary data.</text>
</comment>
<evidence type="ECO:0000259" key="11">
    <source>
        <dbReference type="Pfam" id="PF14306"/>
    </source>
</evidence>
<dbReference type="GO" id="GO:0005737">
    <property type="term" value="C:cytoplasm"/>
    <property type="evidence" value="ECO:0007669"/>
    <property type="project" value="TreeGrafter"/>
</dbReference>
<dbReference type="GO" id="GO:0004020">
    <property type="term" value="F:adenylylsulfate kinase activity"/>
    <property type="evidence" value="ECO:0007669"/>
    <property type="project" value="UniProtKB-UniRule"/>
</dbReference>
<name>A0A841BVW7_9ACTN</name>
<reference evidence="12 13" key="1">
    <citation type="submission" date="2020-08" db="EMBL/GenBank/DDBJ databases">
        <title>Sequencing the genomes of 1000 actinobacteria strains.</title>
        <authorList>
            <person name="Klenk H.-P."/>
        </authorList>
    </citation>
    <scope>NUCLEOTIDE SEQUENCE [LARGE SCALE GENOMIC DNA]</scope>
    <source>
        <strain evidence="12 13">DSM 45362</strain>
    </source>
</reference>
<dbReference type="PANTHER" id="PTHR42700">
    <property type="entry name" value="SULFATE ADENYLYLTRANSFERASE"/>
    <property type="match status" value="1"/>
</dbReference>
<accession>A0A841BVW7</accession>
<dbReference type="Pfam" id="PF14306">
    <property type="entry name" value="PUA_2"/>
    <property type="match status" value="1"/>
</dbReference>
<feature type="binding site" evidence="8">
    <location>
        <begin position="315"/>
        <end position="322"/>
    </location>
    <ligand>
        <name>ATP</name>
        <dbReference type="ChEBI" id="CHEBI:30616"/>
    </ligand>
</feature>
<keyword evidence="12" id="KW-0548">Nucleotidyltransferase</keyword>
<protein>
    <recommendedName>
        <fullName evidence="4 8">Adenylyl-sulfate kinase</fullName>
        <ecNumber evidence="4 8">2.7.1.25</ecNumber>
    </recommendedName>
    <alternativeName>
        <fullName evidence="8">APS kinase</fullName>
    </alternativeName>
    <alternativeName>
        <fullName evidence="8">ATP adenosine-5'-phosphosulfate 3'-phosphotransferase</fullName>
    </alternativeName>
    <alternativeName>
        <fullName evidence="8">Adenosine-5'-phosphosulfate kinase</fullName>
    </alternativeName>
</protein>
<comment type="pathway">
    <text evidence="3 8">Sulfur metabolism; hydrogen sulfide biosynthesis; sulfite from sulfate: step 2/3.</text>
</comment>
<organism evidence="12 13">
    <name type="scientific">Allocatelliglobosispora scoriae</name>
    <dbReference type="NCBI Taxonomy" id="643052"/>
    <lineage>
        <taxon>Bacteria</taxon>
        <taxon>Bacillati</taxon>
        <taxon>Actinomycetota</taxon>
        <taxon>Actinomycetes</taxon>
        <taxon>Micromonosporales</taxon>
        <taxon>Micromonosporaceae</taxon>
        <taxon>Allocatelliglobosispora</taxon>
    </lineage>
</organism>
<dbReference type="NCBIfam" id="NF003013">
    <property type="entry name" value="PRK03846.1"/>
    <property type="match status" value="1"/>
</dbReference>
<evidence type="ECO:0000259" key="10">
    <source>
        <dbReference type="Pfam" id="PF01747"/>
    </source>
</evidence>
<dbReference type="Pfam" id="PF01747">
    <property type="entry name" value="ATP-sulfurylase"/>
    <property type="match status" value="1"/>
</dbReference>
<comment type="caution">
    <text evidence="8">Lacks conserved residue(s) required for the propagation of feature annotation.</text>
</comment>
<dbReference type="SUPFAM" id="SSF52374">
    <property type="entry name" value="Nucleotidylyl transferase"/>
    <property type="match status" value="1"/>
</dbReference>
<dbReference type="RefSeq" id="WP_184839790.1">
    <property type="nucleotide sequence ID" value="NZ_JACHMN010000002.1"/>
</dbReference>
<keyword evidence="8" id="KW-0597">Phosphoprotein</keyword>
<keyword evidence="5 8" id="KW-0808">Transferase</keyword>
<comment type="function">
    <text evidence="2 8">Catalyzes the synthesis of activated sulfate.</text>
</comment>
<keyword evidence="6 8" id="KW-0547">Nucleotide-binding</keyword>
<gene>
    <name evidence="8" type="primary">cysC</name>
    <name evidence="12" type="ORF">F4553_004987</name>
</gene>